<dbReference type="EMBL" id="LR899009">
    <property type="protein sequence ID" value="CAD7079119.1"/>
    <property type="molecule type" value="Genomic_DNA"/>
</dbReference>
<reference evidence="3 4" key="1">
    <citation type="submission" date="2020-11" db="EMBL/GenBank/DDBJ databases">
        <authorList>
            <person name="Wallbank WR R."/>
            <person name="Pardo Diaz C."/>
            <person name="Kozak K."/>
            <person name="Martin S."/>
            <person name="Jiggins C."/>
            <person name="Moest M."/>
            <person name="Warren A I."/>
            <person name="Generalovic N T."/>
            <person name="Byers J.R.P. K."/>
            <person name="Montejo-Kovacevich G."/>
            <person name="Yen C E."/>
        </authorList>
    </citation>
    <scope>NUCLEOTIDE SEQUENCE [LARGE SCALE GENOMIC DNA]</scope>
</reference>
<gene>
    <name evidence="3" type="ORF">HERILL_LOCUS2352</name>
</gene>
<evidence type="ECO:0000313" key="3">
    <source>
        <dbReference type="EMBL" id="CAD7079119.1"/>
    </source>
</evidence>
<dbReference type="InParanoid" id="A0A7R8UEB3"/>
<dbReference type="Pfam" id="PF03184">
    <property type="entry name" value="DDE_1"/>
    <property type="match status" value="1"/>
</dbReference>
<dbReference type="InterPro" id="IPR050863">
    <property type="entry name" value="CenT-Element_Derived"/>
</dbReference>
<evidence type="ECO:0000256" key="1">
    <source>
        <dbReference type="ARBA" id="ARBA00023125"/>
    </source>
</evidence>
<organism evidence="3 4">
    <name type="scientific">Hermetia illucens</name>
    <name type="common">Black soldier fly</name>
    <dbReference type="NCBI Taxonomy" id="343691"/>
    <lineage>
        <taxon>Eukaryota</taxon>
        <taxon>Metazoa</taxon>
        <taxon>Ecdysozoa</taxon>
        <taxon>Arthropoda</taxon>
        <taxon>Hexapoda</taxon>
        <taxon>Insecta</taxon>
        <taxon>Pterygota</taxon>
        <taxon>Neoptera</taxon>
        <taxon>Endopterygota</taxon>
        <taxon>Diptera</taxon>
        <taxon>Brachycera</taxon>
        <taxon>Stratiomyomorpha</taxon>
        <taxon>Stratiomyidae</taxon>
        <taxon>Hermetiinae</taxon>
        <taxon>Hermetia</taxon>
    </lineage>
</organism>
<keyword evidence="1" id="KW-0238">DNA-binding</keyword>
<dbReference type="GO" id="GO:0005634">
    <property type="term" value="C:nucleus"/>
    <property type="evidence" value="ECO:0007669"/>
    <property type="project" value="TreeGrafter"/>
</dbReference>
<dbReference type="PANTHER" id="PTHR19303">
    <property type="entry name" value="TRANSPOSON"/>
    <property type="match status" value="1"/>
</dbReference>
<dbReference type="Proteomes" id="UP000594454">
    <property type="component" value="Chromosome 1"/>
</dbReference>
<keyword evidence="4" id="KW-1185">Reference proteome</keyword>
<proteinExistence type="predicted"/>
<name>A0A7R8UEB3_HERIL</name>
<accession>A0A7R8UEB3</accession>
<dbReference type="PROSITE" id="PS51253">
    <property type="entry name" value="HTH_CENPB"/>
    <property type="match status" value="1"/>
</dbReference>
<dbReference type="InterPro" id="IPR006600">
    <property type="entry name" value="HTH_CenpB_DNA-bd_dom"/>
</dbReference>
<sequence>MILEKSKQFAVTLNKDFNPTTGWLWRWQKREGISLKKIHGGAASADSESANNFINTLFPNLIEGYKSSDIFNADESGLFFKALPVSTLSRKESHNNGFKSSKDRLTLLFICNATGDYKKVIIIGKPKNPRCLKNKIVPPKYYPHQKAWMTREIWESILISLDEEMAKQNLRPLSITRCFQKAKFISECDAAPSAENEQEDIAETISDLSGDEFDNYIRCDDNLVCCGQLTDEEIVKEISLEKEDNEDYSDSDAEDEIPSLPNVLNSLTTVRKFLLPQNEFIQELENIEEYVYKNYLKKITDYFKETPSSE</sequence>
<dbReference type="OrthoDB" id="8066856at2759"/>
<dbReference type="PANTHER" id="PTHR19303:SF73">
    <property type="entry name" value="PROTEIN PDC2"/>
    <property type="match status" value="1"/>
</dbReference>
<feature type="domain" description="HTH CENPB-type" evidence="2">
    <location>
        <begin position="1"/>
        <end position="37"/>
    </location>
</feature>
<dbReference type="InterPro" id="IPR004875">
    <property type="entry name" value="DDE_SF_endonuclease_dom"/>
</dbReference>
<dbReference type="AlphaFoldDB" id="A0A7R8UEB3"/>
<protein>
    <recommendedName>
        <fullName evidence="2">HTH CENPB-type domain-containing protein</fullName>
    </recommendedName>
</protein>
<evidence type="ECO:0000313" key="4">
    <source>
        <dbReference type="Proteomes" id="UP000594454"/>
    </source>
</evidence>
<dbReference type="GO" id="GO:0003677">
    <property type="term" value="F:DNA binding"/>
    <property type="evidence" value="ECO:0007669"/>
    <property type="project" value="UniProtKB-KW"/>
</dbReference>
<evidence type="ECO:0000259" key="2">
    <source>
        <dbReference type="PROSITE" id="PS51253"/>
    </source>
</evidence>